<keyword evidence="3" id="KW-1185">Reference proteome</keyword>
<keyword evidence="2" id="KW-0378">Hydrolase</keyword>
<dbReference type="InterPro" id="IPR008538">
    <property type="entry name" value="Uma2"/>
</dbReference>
<reference evidence="2 3" key="1">
    <citation type="submission" date="2024-09" db="EMBL/GenBank/DDBJ databases">
        <authorList>
            <person name="Sun Q."/>
            <person name="Mori K."/>
        </authorList>
    </citation>
    <scope>NUCLEOTIDE SEQUENCE [LARGE SCALE GENOMIC DNA]</scope>
    <source>
        <strain evidence="2 3">CCM 7228</strain>
    </source>
</reference>
<accession>A0ABV6GFM4</accession>
<proteinExistence type="predicted"/>
<dbReference type="InterPro" id="IPR011335">
    <property type="entry name" value="Restrct_endonuc-II-like"/>
</dbReference>
<feature type="domain" description="Putative restriction endonuclease" evidence="1">
    <location>
        <begin position="26"/>
        <end position="173"/>
    </location>
</feature>
<dbReference type="RefSeq" id="WP_378934641.1">
    <property type="nucleotide sequence ID" value="NZ_JBHLVO010000010.1"/>
</dbReference>
<dbReference type="PANTHER" id="PTHR34107">
    <property type="entry name" value="SLL0198 PROTEIN-RELATED"/>
    <property type="match status" value="1"/>
</dbReference>
<keyword evidence="2" id="KW-0255">Endonuclease</keyword>
<evidence type="ECO:0000313" key="2">
    <source>
        <dbReference type="EMBL" id="MFC0272384.1"/>
    </source>
</evidence>
<dbReference type="SUPFAM" id="SSF52980">
    <property type="entry name" value="Restriction endonuclease-like"/>
    <property type="match status" value="1"/>
</dbReference>
<comment type="caution">
    <text evidence="2">The sequence shown here is derived from an EMBL/GenBank/DDBJ whole genome shotgun (WGS) entry which is preliminary data.</text>
</comment>
<dbReference type="InterPro" id="IPR012296">
    <property type="entry name" value="Nuclease_put_TT1808"/>
</dbReference>
<gene>
    <name evidence="2" type="ORF">ACFFIX_13165</name>
</gene>
<dbReference type="Gene3D" id="3.90.1570.10">
    <property type="entry name" value="tt1808, chain A"/>
    <property type="match status" value="1"/>
</dbReference>
<sequence>MSEKKKQLAKESNQSYRSVPIDEGYNEMIEGVRYEMQPSPVIIHQIVLVNIHDAIRNSCKPNGVILPAPVDVYFDKDNCLIPDLIFISNENLNIIKQKRIEGAPDLVVEILSPSTSKNDRQRKKLIYERFGVKEYWIVDSHHHTFEQFILKENLYEFYKIYSFGEILTSPLFACISINLTDIFEDALRFEERFSSNEG</sequence>
<organism evidence="2 3">
    <name type="scientific">Metabacillus herbersteinensis</name>
    <dbReference type="NCBI Taxonomy" id="283816"/>
    <lineage>
        <taxon>Bacteria</taxon>
        <taxon>Bacillati</taxon>
        <taxon>Bacillota</taxon>
        <taxon>Bacilli</taxon>
        <taxon>Bacillales</taxon>
        <taxon>Bacillaceae</taxon>
        <taxon>Metabacillus</taxon>
    </lineage>
</organism>
<protein>
    <submittedName>
        <fullName evidence="2">Uma2 family endonuclease</fullName>
    </submittedName>
</protein>
<name>A0ABV6GFM4_9BACI</name>
<dbReference type="Proteomes" id="UP001589854">
    <property type="component" value="Unassembled WGS sequence"/>
</dbReference>
<dbReference type="Pfam" id="PF05685">
    <property type="entry name" value="Uma2"/>
    <property type="match status" value="1"/>
</dbReference>
<dbReference type="CDD" id="cd06260">
    <property type="entry name" value="DUF820-like"/>
    <property type="match status" value="1"/>
</dbReference>
<dbReference type="PANTHER" id="PTHR34107:SF4">
    <property type="entry name" value="SLL1222 PROTEIN"/>
    <property type="match status" value="1"/>
</dbReference>
<dbReference type="GO" id="GO:0004519">
    <property type="term" value="F:endonuclease activity"/>
    <property type="evidence" value="ECO:0007669"/>
    <property type="project" value="UniProtKB-KW"/>
</dbReference>
<keyword evidence="2" id="KW-0540">Nuclease</keyword>
<dbReference type="EMBL" id="JBHLVO010000010">
    <property type="protein sequence ID" value="MFC0272384.1"/>
    <property type="molecule type" value="Genomic_DNA"/>
</dbReference>
<evidence type="ECO:0000313" key="3">
    <source>
        <dbReference type="Proteomes" id="UP001589854"/>
    </source>
</evidence>
<evidence type="ECO:0000259" key="1">
    <source>
        <dbReference type="Pfam" id="PF05685"/>
    </source>
</evidence>